<dbReference type="InterPro" id="IPR002734">
    <property type="entry name" value="RibDG_C"/>
</dbReference>
<feature type="domain" description="Bacterial bifunctional deaminase-reductase C-terminal" evidence="1">
    <location>
        <begin position="128"/>
        <end position="184"/>
    </location>
</feature>
<dbReference type="PANTHER" id="PTHR38011">
    <property type="entry name" value="DIHYDROFOLATE REDUCTASE FAMILY PROTEIN (AFU_ORTHOLOGUE AFUA_8G06820)"/>
    <property type="match status" value="1"/>
</dbReference>
<dbReference type="Pfam" id="PF01872">
    <property type="entry name" value="RibD_C"/>
    <property type="match status" value="1"/>
</dbReference>
<proteinExistence type="predicted"/>
<dbReference type="Proteomes" id="UP000660668">
    <property type="component" value="Unassembled WGS sequence"/>
</dbReference>
<accession>A0A930VJJ8</accession>
<dbReference type="InterPro" id="IPR050765">
    <property type="entry name" value="Riboflavin_Biosynth_HTPR"/>
</dbReference>
<evidence type="ECO:0000313" key="2">
    <source>
        <dbReference type="EMBL" id="MBF4767822.1"/>
    </source>
</evidence>
<gene>
    <name evidence="2" type="ORF">ISU10_08600</name>
</gene>
<dbReference type="GO" id="GO:0008703">
    <property type="term" value="F:5-amino-6-(5-phosphoribosylamino)uracil reductase activity"/>
    <property type="evidence" value="ECO:0007669"/>
    <property type="project" value="InterPro"/>
</dbReference>
<keyword evidence="3" id="KW-1185">Reference proteome</keyword>
<sequence>MGKVIAAITTSVDGYVTGPDDGPEHGLGRGGERLHYWVMGGPWTYDGGHDVNMGEADKAFYEPLVANIGGGIVGRGMYDAAGAWGGKNPFGGTLTVLTHRIEDQPDPANGFHFVDGFDHALYAARCDAGDKDVSIGGGADVIRQALLAGVVDTLVISTAPVILGAGKRLFDGFEKDVDLRIASVHPSEWATHTTYDVVG</sequence>
<dbReference type="Gene3D" id="3.40.430.10">
    <property type="entry name" value="Dihydrofolate Reductase, subunit A"/>
    <property type="match status" value="1"/>
</dbReference>
<dbReference type="PANTHER" id="PTHR38011:SF12">
    <property type="entry name" value="BIFUNCTIONAL DEAMINASE-REDUCTASE DOMAIN PROTEIN"/>
    <property type="match status" value="1"/>
</dbReference>
<dbReference type="InterPro" id="IPR024072">
    <property type="entry name" value="DHFR-like_dom_sf"/>
</dbReference>
<comment type="caution">
    <text evidence="2">The sequence shown here is derived from an EMBL/GenBank/DDBJ whole genome shotgun (WGS) entry which is preliminary data.</text>
</comment>
<protein>
    <submittedName>
        <fullName evidence="2">Dihydrofolate reductase family protein</fullName>
    </submittedName>
</protein>
<reference evidence="2" key="1">
    <citation type="submission" date="2020-11" db="EMBL/GenBank/DDBJ databases">
        <title>Nocardioides cynanchi sp. nov., isolated from soil of rhizosphere of Cynanchum wilfordii.</title>
        <authorList>
            <person name="Lee J.-S."/>
            <person name="Suh M.K."/>
            <person name="Kim J.-S."/>
        </authorList>
    </citation>
    <scope>NUCLEOTIDE SEQUENCE</scope>
    <source>
        <strain evidence="2">KCTC 19276</strain>
    </source>
</reference>
<dbReference type="AlphaFoldDB" id="A0A930VJJ8"/>
<evidence type="ECO:0000259" key="1">
    <source>
        <dbReference type="Pfam" id="PF01872"/>
    </source>
</evidence>
<dbReference type="GO" id="GO:0009231">
    <property type="term" value="P:riboflavin biosynthetic process"/>
    <property type="evidence" value="ECO:0007669"/>
    <property type="project" value="InterPro"/>
</dbReference>
<dbReference type="EMBL" id="JADKPO010000009">
    <property type="protein sequence ID" value="MBF4767822.1"/>
    <property type="molecule type" value="Genomic_DNA"/>
</dbReference>
<organism evidence="2 3">
    <name type="scientific">Nocardioides agariphilus</name>
    <dbReference type="NCBI Taxonomy" id="433664"/>
    <lineage>
        <taxon>Bacteria</taxon>
        <taxon>Bacillati</taxon>
        <taxon>Actinomycetota</taxon>
        <taxon>Actinomycetes</taxon>
        <taxon>Propionibacteriales</taxon>
        <taxon>Nocardioidaceae</taxon>
        <taxon>Nocardioides</taxon>
    </lineage>
</organism>
<dbReference type="SUPFAM" id="SSF53597">
    <property type="entry name" value="Dihydrofolate reductase-like"/>
    <property type="match status" value="1"/>
</dbReference>
<name>A0A930VJJ8_9ACTN</name>
<evidence type="ECO:0000313" key="3">
    <source>
        <dbReference type="Proteomes" id="UP000660668"/>
    </source>
</evidence>